<dbReference type="PANTHER" id="PTHR42714:SF7">
    <property type="entry name" value="G DOMAIN-CONTAINING PROTEIN"/>
    <property type="match status" value="1"/>
</dbReference>
<dbReference type="InterPro" id="IPR027417">
    <property type="entry name" value="P-loop_NTPase"/>
</dbReference>
<dbReference type="GO" id="GO:0030488">
    <property type="term" value="P:tRNA methylation"/>
    <property type="evidence" value="ECO:0007669"/>
    <property type="project" value="TreeGrafter"/>
</dbReference>
<proteinExistence type="predicted"/>
<evidence type="ECO:0000313" key="2">
    <source>
        <dbReference type="EMBL" id="GGG50926.1"/>
    </source>
</evidence>
<gene>
    <name evidence="2" type="ORF">GCM10011403_05060</name>
</gene>
<protein>
    <recommendedName>
        <fullName evidence="1">G domain-containing protein</fullName>
    </recommendedName>
</protein>
<comment type="caution">
    <text evidence="2">The sequence shown here is derived from an EMBL/GenBank/DDBJ whole genome shotgun (WGS) entry which is preliminary data.</text>
</comment>
<evidence type="ECO:0000313" key="3">
    <source>
        <dbReference type="Proteomes" id="UP000627715"/>
    </source>
</evidence>
<dbReference type="GO" id="GO:0005525">
    <property type="term" value="F:GTP binding"/>
    <property type="evidence" value="ECO:0007669"/>
    <property type="project" value="InterPro"/>
</dbReference>
<dbReference type="Gene3D" id="3.40.50.300">
    <property type="entry name" value="P-loop containing nucleotide triphosphate hydrolases"/>
    <property type="match status" value="1"/>
</dbReference>
<dbReference type="Proteomes" id="UP000627715">
    <property type="component" value="Unassembled WGS sequence"/>
</dbReference>
<organism evidence="2 3">
    <name type="scientific">Pseudohongiella nitratireducens</name>
    <dbReference type="NCBI Taxonomy" id="1768907"/>
    <lineage>
        <taxon>Bacteria</taxon>
        <taxon>Pseudomonadati</taxon>
        <taxon>Pseudomonadota</taxon>
        <taxon>Gammaproteobacteria</taxon>
        <taxon>Pseudomonadales</taxon>
        <taxon>Pseudohongiellaceae</taxon>
        <taxon>Pseudohongiella</taxon>
    </lineage>
</organism>
<dbReference type="Pfam" id="PF11981">
    <property type="entry name" value="DUF3482"/>
    <property type="match status" value="1"/>
</dbReference>
<evidence type="ECO:0000259" key="1">
    <source>
        <dbReference type="Pfam" id="PF01926"/>
    </source>
</evidence>
<dbReference type="GO" id="GO:0005829">
    <property type="term" value="C:cytosol"/>
    <property type="evidence" value="ECO:0007669"/>
    <property type="project" value="TreeGrafter"/>
</dbReference>
<dbReference type="GO" id="GO:0002098">
    <property type="term" value="P:tRNA wobble uridine modification"/>
    <property type="evidence" value="ECO:0007669"/>
    <property type="project" value="TreeGrafter"/>
</dbReference>
<name>A0A917GLZ5_9GAMM</name>
<reference evidence="2" key="2">
    <citation type="submission" date="2020-09" db="EMBL/GenBank/DDBJ databases">
        <authorList>
            <person name="Sun Q."/>
            <person name="Zhou Y."/>
        </authorList>
    </citation>
    <scope>NUCLEOTIDE SEQUENCE</scope>
    <source>
        <strain evidence="2">CGMCC 1.15425</strain>
    </source>
</reference>
<accession>A0A917GLZ5</accession>
<dbReference type="AlphaFoldDB" id="A0A917GLZ5"/>
<dbReference type="EMBL" id="BMIY01000002">
    <property type="protein sequence ID" value="GGG50926.1"/>
    <property type="molecule type" value="Genomic_DNA"/>
</dbReference>
<dbReference type="Pfam" id="PF01926">
    <property type="entry name" value="MMR_HSR1"/>
    <property type="match status" value="1"/>
</dbReference>
<reference evidence="2" key="1">
    <citation type="journal article" date="2014" name="Int. J. Syst. Evol. Microbiol.">
        <title>Complete genome sequence of Corynebacterium casei LMG S-19264T (=DSM 44701T), isolated from a smear-ripened cheese.</title>
        <authorList>
            <consortium name="US DOE Joint Genome Institute (JGI-PGF)"/>
            <person name="Walter F."/>
            <person name="Albersmeier A."/>
            <person name="Kalinowski J."/>
            <person name="Ruckert C."/>
        </authorList>
    </citation>
    <scope>NUCLEOTIDE SEQUENCE</scope>
    <source>
        <strain evidence="2">CGMCC 1.15425</strain>
    </source>
</reference>
<dbReference type="SUPFAM" id="SSF52540">
    <property type="entry name" value="P-loop containing nucleoside triphosphate hydrolases"/>
    <property type="match status" value="1"/>
</dbReference>
<dbReference type="OrthoDB" id="5406017at2"/>
<dbReference type="PANTHER" id="PTHR42714">
    <property type="entry name" value="TRNA MODIFICATION GTPASE GTPBP3"/>
    <property type="match status" value="1"/>
</dbReference>
<feature type="domain" description="G" evidence="1">
    <location>
        <begin position="20"/>
        <end position="147"/>
    </location>
</feature>
<keyword evidence="3" id="KW-1185">Reference proteome</keyword>
<dbReference type="InterPro" id="IPR021871">
    <property type="entry name" value="DUF3482"/>
</dbReference>
<dbReference type="InterPro" id="IPR006073">
    <property type="entry name" value="GTP-bd"/>
</dbReference>
<dbReference type="RefSeq" id="WP_068811574.1">
    <property type="nucleotide sequence ID" value="NZ_BMIY01000002.1"/>
</dbReference>
<sequence>MSEPHKHQQRSDGQKTPLRLAIVGHTNTGKTSLMRTLTRDARFGEVADLPGTTRHVECAQLFVDGRVVLELFDTPGIEEPIELLALLDEQSRSGSREPGPQRIDRFLASSPASHQFEQEAKVLRQMRQCDAALFVIDARDNVLAKHRDELAVLNLCGIPLMPLLNFVADDVSHEAAWREAMAGLGLHAIIRFDTVVPPVDGERLLYGKMASLLDSHATELHALVESHADDARQRRSAALSQIAALLVRCAGLRRIVDVQSESDLESAAHTLNTLVRDWEQRCVSHLLSLYRFYPDELASSQLPLVNGRWQTDIFDPDTLQEMGIRVGGGAAAGAAAGLGVDVLLGGMTLGAAAATGALIGGGWQTFRHFGEQLKGQLTGAKQLRIDDNILLGLAARECALVIALERRGHAARTRTNVDGEQESKLSAAMQSTLPKLLRVARRHPEWAYTKEGWESPGFTAQAEQVAKEMADKMPDLNEPR</sequence>